<accession>A0ABP3K6K3</accession>
<feature type="chain" id="PRO_5046063920" description="Secreted protein" evidence="1">
    <location>
        <begin position="31"/>
        <end position="141"/>
    </location>
</feature>
<gene>
    <name evidence="2" type="ORF">GCM10010361_40450</name>
</gene>
<evidence type="ECO:0000256" key="1">
    <source>
        <dbReference type="SAM" id="SignalP"/>
    </source>
</evidence>
<keyword evidence="1" id="KW-0732">Signal</keyword>
<comment type="caution">
    <text evidence="2">The sequence shown here is derived from an EMBL/GenBank/DDBJ whole genome shotgun (WGS) entry which is preliminary data.</text>
</comment>
<keyword evidence="3" id="KW-1185">Reference proteome</keyword>
<dbReference type="EMBL" id="BAAABY010000029">
    <property type="protein sequence ID" value="GAA0472180.1"/>
    <property type="molecule type" value="Genomic_DNA"/>
</dbReference>
<reference evidence="3" key="1">
    <citation type="journal article" date="2019" name="Int. J. Syst. Evol. Microbiol.">
        <title>The Global Catalogue of Microorganisms (GCM) 10K type strain sequencing project: providing services to taxonomists for standard genome sequencing and annotation.</title>
        <authorList>
            <consortium name="The Broad Institute Genomics Platform"/>
            <consortium name="The Broad Institute Genome Sequencing Center for Infectious Disease"/>
            <person name="Wu L."/>
            <person name="Ma J."/>
        </authorList>
    </citation>
    <scope>NUCLEOTIDE SEQUENCE [LARGE SCALE GENOMIC DNA]</scope>
    <source>
        <strain evidence="3">JCM 4805</strain>
    </source>
</reference>
<dbReference type="Proteomes" id="UP001500909">
    <property type="component" value="Unassembled WGS sequence"/>
</dbReference>
<protein>
    <recommendedName>
        <fullName evidence="4">Secreted protein</fullName>
    </recommendedName>
</protein>
<evidence type="ECO:0000313" key="2">
    <source>
        <dbReference type="EMBL" id="GAA0472180.1"/>
    </source>
</evidence>
<feature type="signal peptide" evidence="1">
    <location>
        <begin position="1"/>
        <end position="30"/>
    </location>
</feature>
<organism evidence="2 3">
    <name type="scientific">Streptomyces olivaceiscleroticus</name>
    <dbReference type="NCBI Taxonomy" id="68245"/>
    <lineage>
        <taxon>Bacteria</taxon>
        <taxon>Bacillati</taxon>
        <taxon>Actinomycetota</taxon>
        <taxon>Actinomycetes</taxon>
        <taxon>Kitasatosporales</taxon>
        <taxon>Streptomycetaceae</taxon>
        <taxon>Streptomyces</taxon>
    </lineage>
</organism>
<dbReference type="RefSeq" id="WP_346096441.1">
    <property type="nucleotide sequence ID" value="NZ_BAAABY010000029.1"/>
</dbReference>
<proteinExistence type="predicted"/>
<evidence type="ECO:0000313" key="3">
    <source>
        <dbReference type="Proteomes" id="UP001500909"/>
    </source>
</evidence>
<name>A0ABP3K6K3_9ACTN</name>
<evidence type="ECO:0008006" key="4">
    <source>
        <dbReference type="Google" id="ProtNLM"/>
    </source>
</evidence>
<sequence>MQSTRRVSTVCGLAVGAVSLLALGAGPAAAGPVSESVVSYDSPKGGWASAHAYVSVDGVFLNVCDGGKPDGRRAVGYLYFGGERVMSEQATGGSGSCSPPRTSLGWMDGAGYFTVKACTRDGATGRDQGCNSWRFYFDGKM</sequence>